<sequence>MDAPVIERLSMSYEPMHPLGKVRGLLLLYLTQPGEPGFQANQKSVNVTKLSSPLVLFQPIRAKLARSLAVNPDNGDRVTSYMNS</sequence>
<dbReference type="EMBL" id="OMOD01000040">
    <property type="protein sequence ID" value="SPF34801.1"/>
    <property type="molecule type" value="Genomic_DNA"/>
</dbReference>
<evidence type="ECO:0000313" key="1">
    <source>
        <dbReference type="EMBL" id="SPF34801.1"/>
    </source>
</evidence>
<organism evidence="1 2">
    <name type="scientific">Candidatus Sulfotelmatobacter kueseliae</name>
    <dbReference type="NCBI Taxonomy" id="2042962"/>
    <lineage>
        <taxon>Bacteria</taxon>
        <taxon>Pseudomonadati</taxon>
        <taxon>Acidobacteriota</taxon>
        <taxon>Terriglobia</taxon>
        <taxon>Terriglobales</taxon>
        <taxon>Candidatus Korobacteraceae</taxon>
        <taxon>Candidatus Sulfotelmatobacter</taxon>
    </lineage>
</organism>
<reference evidence="2" key="1">
    <citation type="submission" date="2018-02" db="EMBL/GenBank/DDBJ databases">
        <authorList>
            <person name="Hausmann B."/>
        </authorList>
    </citation>
    <scope>NUCLEOTIDE SEQUENCE [LARGE SCALE GENOMIC DNA]</scope>
    <source>
        <strain evidence="2">Peat soil MAG SbA1</strain>
    </source>
</reference>
<proteinExistence type="predicted"/>
<name>A0A2U3K573_9BACT</name>
<evidence type="ECO:0000313" key="2">
    <source>
        <dbReference type="Proteomes" id="UP000238701"/>
    </source>
</evidence>
<gene>
    <name evidence="1" type="ORF">SBA1_1340014</name>
</gene>
<protein>
    <submittedName>
        <fullName evidence="1">Uncharacterized protein</fullName>
    </submittedName>
</protein>
<dbReference type="AlphaFoldDB" id="A0A2U3K573"/>
<accession>A0A2U3K573</accession>
<dbReference type="Proteomes" id="UP000238701">
    <property type="component" value="Unassembled WGS sequence"/>
</dbReference>